<protein>
    <submittedName>
        <fullName evidence="1">Uncharacterized protein</fullName>
    </submittedName>
</protein>
<dbReference type="AlphaFoldDB" id="A0A1Q4MCJ3"/>
<accession>A0A1Q4MCJ3</accession>
<name>A0A1Q4MCJ3_AERSS</name>
<reference evidence="1" key="1">
    <citation type="submission" date="2017-01" db="EMBL/GenBank/DDBJ databases">
        <title>Plasmid composition in Aeromonas salmonicida subsp. salmonicida 01-B526 unravels unsuspected type three secretion system loss patterns.</title>
        <authorList>
            <person name="Tanaka K.H."/>
            <person name="Vincent A.T."/>
            <person name="Emond-Rheault J.-G."/>
            <person name="Adamczuk M."/>
            <person name="Frenette M."/>
            <person name="Charette S.J."/>
        </authorList>
    </citation>
    <scope>NUCLEOTIDE SEQUENCE</scope>
    <source>
        <strain evidence="1">01-B526</strain>
        <plasmid evidence="1">pAsa5</plasmid>
    </source>
</reference>
<sequence>MKSLQLSVNAQHRYVLVCLLDGQEQECHLCDGLDPLADAIEAFMGIDYVDAWEQAVALSKAAYAAKNG</sequence>
<keyword evidence="1" id="KW-0614">Plasmid</keyword>
<proteinExistence type="predicted"/>
<dbReference type="RefSeq" id="WP_005321625.1">
    <property type="nucleotide sequence ID" value="NZ_CDDW01000005.1"/>
</dbReference>
<geneLocation type="plasmid" evidence="1">
    <name>pAsa5</name>
</geneLocation>
<dbReference type="EMBL" id="KY555069">
    <property type="protein sequence ID" value="ASD49201.1"/>
    <property type="molecule type" value="Genomic_DNA"/>
</dbReference>
<evidence type="ECO:0000313" key="1">
    <source>
        <dbReference type="EMBL" id="ASD49201.1"/>
    </source>
</evidence>
<organism evidence="1">
    <name type="scientific">Aeromonas salmonicida subsp. salmonicida</name>
    <dbReference type="NCBI Taxonomy" id="29491"/>
    <lineage>
        <taxon>Bacteria</taxon>
        <taxon>Pseudomonadati</taxon>
        <taxon>Pseudomonadota</taxon>
        <taxon>Gammaproteobacteria</taxon>
        <taxon>Aeromonadales</taxon>
        <taxon>Aeromonadaceae</taxon>
        <taxon>Aeromonas</taxon>
    </lineage>
</organism>